<evidence type="ECO:0000313" key="3">
    <source>
        <dbReference type="Proteomes" id="UP000184452"/>
    </source>
</evidence>
<dbReference type="InterPro" id="IPR041229">
    <property type="entry name" value="HEPN_Apea"/>
</dbReference>
<protein>
    <recommendedName>
        <fullName evidence="1">Apea-like HEPN domain-containing protein</fullName>
    </recommendedName>
</protein>
<evidence type="ECO:0000259" key="1">
    <source>
        <dbReference type="Pfam" id="PF18739"/>
    </source>
</evidence>
<gene>
    <name evidence="2" type="ORF">SAMN05421803_11585</name>
</gene>
<dbReference type="RefSeq" id="WP_143173443.1">
    <property type="nucleotide sequence ID" value="NZ_FQZK01000015.1"/>
</dbReference>
<reference evidence="2 3" key="1">
    <citation type="submission" date="2016-11" db="EMBL/GenBank/DDBJ databases">
        <authorList>
            <person name="Jaros S."/>
            <person name="Januszkiewicz K."/>
            <person name="Wedrychowicz H."/>
        </authorList>
    </citation>
    <scope>NUCLEOTIDE SEQUENCE [LARGE SCALE GENOMIC DNA]</scope>
    <source>
        <strain evidence="2 3">CGMCC 4.5723</strain>
    </source>
</reference>
<organism evidence="2 3">
    <name type="scientific">Nocardiopsis flavescens</name>
    <dbReference type="NCBI Taxonomy" id="758803"/>
    <lineage>
        <taxon>Bacteria</taxon>
        <taxon>Bacillati</taxon>
        <taxon>Actinomycetota</taxon>
        <taxon>Actinomycetes</taxon>
        <taxon>Streptosporangiales</taxon>
        <taxon>Nocardiopsidaceae</taxon>
        <taxon>Nocardiopsis</taxon>
    </lineage>
</organism>
<dbReference type="EMBL" id="FQZK01000015">
    <property type="protein sequence ID" value="SHK20308.1"/>
    <property type="molecule type" value="Genomic_DNA"/>
</dbReference>
<evidence type="ECO:0000313" key="2">
    <source>
        <dbReference type="EMBL" id="SHK20308.1"/>
    </source>
</evidence>
<proteinExistence type="predicted"/>
<name>A0A1M6QJG3_9ACTN</name>
<keyword evidence="3" id="KW-1185">Reference proteome</keyword>
<dbReference type="Pfam" id="PF18739">
    <property type="entry name" value="HEPN_Apea"/>
    <property type="match status" value="1"/>
</dbReference>
<dbReference type="AlphaFoldDB" id="A0A1M6QJG3"/>
<dbReference type="Proteomes" id="UP000184452">
    <property type="component" value="Unassembled WGS sequence"/>
</dbReference>
<sequence length="486" mass="54720">MDDKAALKSVISPGEYAFTVHVPSSGGDKVSAYGLVDLQAGRQPTAQIQSESILVEHENSGGAISGSFPQRKDFDVLEGRLFNGMAILFIEARLTYWDFSTARIDCRAAMVGASTSSVQNSFSMVELQITGMDSVFGANPIKETTYPVGDSEERFSMVVNEESSQEWSDEEFRVLCSYDSSAKIADPYAFRVSFSPVCRVYSVSPLTFSEWFDSWVEPLIHVTSLVTGVSESLAYVALGRDRKVTPFFPEGFPRHEKFQVFGTGVLQAPYSSSANKIRLMKPAVGLKEDDVSLLGMIREWQEMESCDHPLIEIYGTSLGFSSQHPRAHFLMLIQALEGYHGYENREKEEEEEEKYKAKKKEFFGLMKDKISPSEMRFLRKYLKGSNADSLETRLIDLLAGLPLDMTQRIAKMKIIQSVLEGAENQGPLWAVARIRNDLAHGNRGYKDSDLAQLSHMLERVVRAYMMKCLELGEEFQARMLRDDLYF</sequence>
<dbReference type="OrthoDB" id="4510694at2"/>
<accession>A0A1M6QJG3</accession>
<feature type="domain" description="Apea-like HEPN" evidence="1">
    <location>
        <begin position="330"/>
        <end position="472"/>
    </location>
</feature>